<gene>
    <name evidence="3" type="primary">cheD</name>
    <name evidence="4" type="ORF">DSM19430T_24640</name>
</gene>
<dbReference type="CDD" id="cd16352">
    <property type="entry name" value="CheD"/>
    <property type="match status" value="1"/>
</dbReference>
<comment type="function">
    <text evidence="3">Probably deamidates glutamine residues to glutamate on methyl-accepting chemotaxis receptors (MCPs), playing an important role in chemotaxis.</text>
</comment>
<comment type="catalytic activity">
    <reaction evidence="3">
        <text>L-glutaminyl-[protein] + H2O = L-glutamyl-[protein] + NH4(+)</text>
        <dbReference type="Rhea" id="RHEA:16441"/>
        <dbReference type="Rhea" id="RHEA-COMP:10207"/>
        <dbReference type="Rhea" id="RHEA-COMP:10208"/>
        <dbReference type="ChEBI" id="CHEBI:15377"/>
        <dbReference type="ChEBI" id="CHEBI:28938"/>
        <dbReference type="ChEBI" id="CHEBI:29973"/>
        <dbReference type="ChEBI" id="CHEBI:30011"/>
        <dbReference type="EC" id="3.5.1.44"/>
    </reaction>
</comment>
<dbReference type="InterPro" id="IPR005659">
    <property type="entry name" value="Chemorcpt_Glu_NH3ase_CheD"/>
</dbReference>
<protein>
    <recommendedName>
        <fullName evidence="3">Probable chemoreceptor glutamine deamidase CheD</fullName>
        <ecNumber evidence="3">3.5.1.44</ecNumber>
    </recommendedName>
</protein>
<dbReference type="EMBL" id="BLVP01000010">
    <property type="protein sequence ID" value="GFM37780.1"/>
    <property type="molecule type" value="Genomic_DNA"/>
</dbReference>
<dbReference type="AlphaFoldDB" id="A0A7J0BVP0"/>
<dbReference type="GO" id="GO:0050568">
    <property type="term" value="F:protein-glutamine glutaminase activity"/>
    <property type="evidence" value="ECO:0007669"/>
    <property type="project" value="UniProtKB-UniRule"/>
</dbReference>
<dbReference type="InterPro" id="IPR038592">
    <property type="entry name" value="CheD-like_sf"/>
</dbReference>
<dbReference type="RefSeq" id="WP_174410418.1">
    <property type="nucleotide sequence ID" value="NZ_BLVP01000010.1"/>
</dbReference>
<keyword evidence="5" id="KW-1185">Reference proteome</keyword>
<reference evidence="4 5" key="1">
    <citation type="submission" date="2020-05" db="EMBL/GenBank/DDBJ databases">
        <title>Draft genome sequence of Desulfovibrio psychrotolerans JS1T.</title>
        <authorList>
            <person name="Ueno A."/>
            <person name="Tamazawa S."/>
            <person name="Tamamura S."/>
            <person name="Murakami T."/>
            <person name="Kiyama T."/>
            <person name="Inomata H."/>
            <person name="Amano Y."/>
            <person name="Miyakawa K."/>
            <person name="Tamaki H."/>
            <person name="Naganuma T."/>
            <person name="Kaneko K."/>
        </authorList>
    </citation>
    <scope>NUCLEOTIDE SEQUENCE [LARGE SCALE GENOMIC DNA]</scope>
    <source>
        <strain evidence="4 5">JS1</strain>
    </source>
</reference>
<dbReference type="Pfam" id="PF03975">
    <property type="entry name" value="CheD"/>
    <property type="match status" value="1"/>
</dbReference>
<dbReference type="GO" id="GO:0006935">
    <property type="term" value="P:chemotaxis"/>
    <property type="evidence" value="ECO:0007669"/>
    <property type="project" value="UniProtKB-UniRule"/>
</dbReference>
<dbReference type="PANTHER" id="PTHR35147">
    <property type="entry name" value="CHEMORECEPTOR GLUTAMINE DEAMIDASE CHED-RELATED"/>
    <property type="match status" value="1"/>
</dbReference>
<accession>A0A7J0BVP0</accession>
<keyword evidence="2 3" id="KW-0378">Hydrolase</keyword>
<organism evidence="4 5">
    <name type="scientific">Desulfovibrio psychrotolerans</name>
    <dbReference type="NCBI Taxonomy" id="415242"/>
    <lineage>
        <taxon>Bacteria</taxon>
        <taxon>Pseudomonadati</taxon>
        <taxon>Thermodesulfobacteriota</taxon>
        <taxon>Desulfovibrionia</taxon>
        <taxon>Desulfovibrionales</taxon>
        <taxon>Desulfovibrionaceae</taxon>
        <taxon>Desulfovibrio</taxon>
    </lineage>
</organism>
<evidence type="ECO:0000313" key="5">
    <source>
        <dbReference type="Proteomes" id="UP000503820"/>
    </source>
</evidence>
<dbReference type="InterPro" id="IPR011324">
    <property type="entry name" value="Cytotoxic_necrot_fac-like_cat"/>
</dbReference>
<comment type="caution">
    <text evidence="4">The sequence shown here is derived from an EMBL/GenBank/DDBJ whole genome shotgun (WGS) entry which is preliminary data.</text>
</comment>
<sequence length="234" mass="24985">MLPGSKRSSIHSSLPGPLRDSNLPNVHLKIGEGIVTAGDMLIATVLGSCVSVSFFHAGSGLAGIFHAMLPEHAGYKDSGKTPCKFVDSAILLIYEQFRRRGIANRDMELKLFGGAFSMGQGGTASVRSLVDVGSRNVETARAMLQRLGLTVSRENVLGDRGRKLVFDTRSGEVWLKMLGRAEGQVVLKQESVLVPVVEGRACPLGRLDGVVPSELAITGLKDMPNAADMTGKQR</sequence>
<dbReference type="SUPFAM" id="SSF64438">
    <property type="entry name" value="CNF1/YfiH-like putative cysteine hydrolases"/>
    <property type="match status" value="1"/>
</dbReference>
<evidence type="ECO:0000256" key="3">
    <source>
        <dbReference type="HAMAP-Rule" id="MF_01440"/>
    </source>
</evidence>
<dbReference type="Gene3D" id="3.30.1330.200">
    <property type="match status" value="1"/>
</dbReference>
<proteinExistence type="inferred from homology"/>
<dbReference type="HAMAP" id="MF_01440">
    <property type="entry name" value="CheD"/>
    <property type="match status" value="1"/>
</dbReference>
<comment type="similarity">
    <text evidence="3">Belongs to the CheD family.</text>
</comment>
<evidence type="ECO:0000313" key="4">
    <source>
        <dbReference type="EMBL" id="GFM37780.1"/>
    </source>
</evidence>
<keyword evidence="1 3" id="KW-0145">Chemotaxis</keyword>
<dbReference type="PANTHER" id="PTHR35147:SF1">
    <property type="entry name" value="CHEMORECEPTOR GLUTAMINE DEAMIDASE CHED-RELATED"/>
    <property type="match status" value="1"/>
</dbReference>
<evidence type="ECO:0000256" key="2">
    <source>
        <dbReference type="ARBA" id="ARBA00022801"/>
    </source>
</evidence>
<dbReference type="EC" id="3.5.1.44" evidence="3"/>
<dbReference type="Proteomes" id="UP000503820">
    <property type="component" value="Unassembled WGS sequence"/>
</dbReference>
<evidence type="ECO:0000256" key="1">
    <source>
        <dbReference type="ARBA" id="ARBA00022500"/>
    </source>
</evidence>
<name>A0A7J0BVP0_9BACT</name>